<dbReference type="Gene3D" id="2.60.60.20">
    <property type="entry name" value="PLAT/LH2 domain"/>
    <property type="match status" value="1"/>
</dbReference>
<name>A0AA47P984_MERPO</name>
<sequence length="155" mass="18352">MRHEYELKRKMKRNYPRDNDKEIQTAVTDLADSSVELVEEELILTKCQSDDDDEDGDVDFTFEVKTKDIGKLVLIKLEKTRRFWLPEKTWLPAKMVITSDEQKNRKEETSDGETSDGETYHFPIYHWITNQEVQVFREGTGSWDKFFIAFCSMLL</sequence>
<gene>
    <name evidence="1" type="ORF">N1851_001714</name>
</gene>
<proteinExistence type="predicted"/>
<dbReference type="Proteomes" id="UP001174136">
    <property type="component" value="Unassembled WGS sequence"/>
</dbReference>
<comment type="caution">
    <text evidence="1">The sequence shown here is derived from an EMBL/GenBank/DDBJ whole genome shotgun (WGS) entry which is preliminary data.</text>
</comment>
<dbReference type="EMBL" id="JAOPHQ010000096">
    <property type="protein sequence ID" value="KAK0155781.1"/>
    <property type="molecule type" value="Genomic_DNA"/>
</dbReference>
<keyword evidence="2" id="KW-1185">Reference proteome</keyword>
<evidence type="ECO:0008006" key="3">
    <source>
        <dbReference type="Google" id="ProtNLM"/>
    </source>
</evidence>
<organism evidence="1 2">
    <name type="scientific">Merluccius polli</name>
    <name type="common">Benguela hake</name>
    <name type="synonym">Merluccius cadenati</name>
    <dbReference type="NCBI Taxonomy" id="89951"/>
    <lineage>
        <taxon>Eukaryota</taxon>
        <taxon>Metazoa</taxon>
        <taxon>Chordata</taxon>
        <taxon>Craniata</taxon>
        <taxon>Vertebrata</taxon>
        <taxon>Euteleostomi</taxon>
        <taxon>Actinopterygii</taxon>
        <taxon>Neopterygii</taxon>
        <taxon>Teleostei</taxon>
        <taxon>Neoteleostei</taxon>
        <taxon>Acanthomorphata</taxon>
        <taxon>Zeiogadaria</taxon>
        <taxon>Gadariae</taxon>
        <taxon>Gadiformes</taxon>
        <taxon>Gadoidei</taxon>
        <taxon>Merlucciidae</taxon>
        <taxon>Merluccius</taxon>
    </lineage>
</organism>
<accession>A0AA47P984</accession>
<evidence type="ECO:0000313" key="1">
    <source>
        <dbReference type="EMBL" id="KAK0155781.1"/>
    </source>
</evidence>
<evidence type="ECO:0000313" key="2">
    <source>
        <dbReference type="Proteomes" id="UP001174136"/>
    </source>
</evidence>
<reference evidence="1" key="1">
    <citation type="journal article" date="2023" name="Front. Mar. Sci.">
        <title>A new Merluccius polli reference genome to investigate the effects of global change in West African waters.</title>
        <authorList>
            <person name="Mateo J.L."/>
            <person name="Blanco-Fernandez C."/>
            <person name="Garcia-Vazquez E."/>
            <person name="Machado-Schiaffino G."/>
        </authorList>
    </citation>
    <scope>NUCLEOTIDE SEQUENCE</scope>
    <source>
        <strain evidence="1">C29</strain>
        <tissue evidence="1">Fin</tissue>
    </source>
</reference>
<protein>
    <recommendedName>
        <fullName evidence="3">PLAT domain-containing protein</fullName>
    </recommendedName>
</protein>
<dbReference type="AlphaFoldDB" id="A0AA47P984"/>